<sequence length="187" mass="19156">MTWRKGHGRGAGVPRIEVLPADELPAPVPAQAAPVNRRQNGTVSDSESAKALGRKGGVAKASRARLVSALGLSALASDAEFTPYRDAGDEFVRHHLAALAARAGGEVGPGPSSIVASAGLQLAASRFVSDKAAKSGDAKLFHLASTLANDSRQNLLAAYELAVREAGAKPRATGLDALRSKVMKGGT</sequence>
<protein>
    <submittedName>
        <fullName evidence="2">Uncharacterized protein</fullName>
    </submittedName>
</protein>
<dbReference type="EMBL" id="CP012333">
    <property type="protein sequence ID" value="AKV04562.1"/>
    <property type="molecule type" value="Genomic_DNA"/>
</dbReference>
<evidence type="ECO:0000256" key="1">
    <source>
        <dbReference type="SAM" id="MobiDB-lite"/>
    </source>
</evidence>
<reference evidence="2 3" key="1">
    <citation type="submission" date="2015-08" db="EMBL/GenBank/DDBJ databases">
        <authorList>
            <person name="Babu N.S."/>
            <person name="Beckwith C.J."/>
            <person name="Beseler K.G."/>
            <person name="Brison A."/>
            <person name="Carone J.V."/>
            <person name="Caskin T.P."/>
            <person name="Diamond M."/>
            <person name="Durham M.E."/>
            <person name="Foxe J.M."/>
            <person name="Go M."/>
            <person name="Henderson B.A."/>
            <person name="Jones I.B."/>
            <person name="McGettigan J.A."/>
            <person name="Micheletti S.J."/>
            <person name="Nasrallah M.E."/>
            <person name="Ortiz D."/>
            <person name="Piller C.R."/>
            <person name="Privatt S.R."/>
            <person name="Schneider S.L."/>
            <person name="Sharp S."/>
            <person name="Smith T.C."/>
            <person name="Stanton J.D."/>
            <person name="Ullery H.E."/>
            <person name="Wilson R.J."/>
            <person name="Serrano M.G."/>
            <person name="Buck G."/>
            <person name="Lee V."/>
            <person name="Wang Y."/>
            <person name="Carvalho R."/>
            <person name="Voegtly L."/>
            <person name="Shi R."/>
            <person name="Duckworth R."/>
            <person name="Johnson A."/>
            <person name="Loviza R."/>
            <person name="Walstead R."/>
            <person name="Shah Z."/>
            <person name="Kiflezghi M."/>
            <person name="Wade K."/>
            <person name="Ball S.L."/>
            <person name="Bradley K.W."/>
            <person name="Asai D.J."/>
            <person name="Bowman C.A."/>
            <person name="Russell D.A."/>
            <person name="Pope W.H."/>
            <person name="Jacobs-Sera D."/>
            <person name="Hendrix R.W."/>
            <person name="Hatfull G.F."/>
        </authorList>
    </citation>
    <scope>NUCLEOTIDE SEQUENCE [LARGE SCALE GENOMIC DNA]</scope>
    <source>
        <strain evidence="2 3">DSM 27648</strain>
    </source>
</reference>
<dbReference type="KEGG" id="llu:AKJ09_11225"/>
<dbReference type="AlphaFoldDB" id="A0A0K1QFX5"/>
<dbReference type="RefSeq" id="WP_146655157.1">
    <property type="nucleotide sequence ID" value="NZ_CP012333.1"/>
</dbReference>
<keyword evidence="3" id="KW-1185">Reference proteome</keyword>
<evidence type="ECO:0000313" key="2">
    <source>
        <dbReference type="EMBL" id="AKV04562.1"/>
    </source>
</evidence>
<name>A0A0K1QFX5_9BACT</name>
<organism evidence="2 3">
    <name type="scientific">Labilithrix luteola</name>
    <dbReference type="NCBI Taxonomy" id="1391654"/>
    <lineage>
        <taxon>Bacteria</taxon>
        <taxon>Pseudomonadati</taxon>
        <taxon>Myxococcota</taxon>
        <taxon>Polyangia</taxon>
        <taxon>Polyangiales</taxon>
        <taxon>Labilitrichaceae</taxon>
        <taxon>Labilithrix</taxon>
    </lineage>
</organism>
<dbReference type="STRING" id="1391654.AKJ09_11225"/>
<evidence type="ECO:0000313" key="3">
    <source>
        <dbReference type="Proteomes" id="UP000064967"/>
    </source>
</evidence>
<accession>A0A0K1QFX5</accession>
<proteinExistence type="predicted"/>
<feature type="compositionally biased region" description="Polar residues" evidence="1">
    <location>
        <begin position="37"/>
        <end position="46"/>
    </location>
</feature>
<dbReference type="Proteomes" id="UP000064967">
    <property type="component" value="Chromosome"/>
</dbReference>
<gene>
    <name evidence="2" type="ORF">AKJ09_11225</name>
</gene>
<feature type="region of interest" description="Disordered" evidence="1">
    <location>
        <begin position="1"/>
        <end position="55"/>
    </location>
</feature>